<evidence type="ECO:0000256" key="2">
    <source>
        <dbReference type="ARBA" id="ARBA00022448"/>
    </source>
</evidence>
<dbReference type="GO" id="GO:0015171">
    <property type="term" value="F:amino acid transmembrane transporter activity"/>
    <property type="evidence" value="ECO:0007669"/>
    <property type="project" value="TreeGrafter"/>
</dbReference>
<feature type="transmembrane region" description="Helical" evidence="7">
    <location>
        <begin position="355"/>
        <end position="383"/>
    </location>
</feature>
<keyword evidence="2" id="KW-0813">Transport</keyword>
<keyword evidence="6 7" id="KW-0472">Membrane</keyword>
<keyword evidence="5 7" id="KW-1133">Transmembrane helix</keyword>
<dbReference type="AlphaFoldDB" id="A0A9P4PS80"/>
<dbReference type="OrthoDB" id="3900342at2759"/>
<name>A0A9P4PS80_9PLEO</name>
<feature type="transmembrane region" description="Helical" evidence="7">
    <location>
        <begin position="449"/>
        <end position="471"/>
    </location>
</feature>
<dbReference type="InterPro" id="IPR050524">
    <property type="entry name" value="APC_YAT"/>
</dbReference>
<gene>
    <name evidence="9" type="ORF">P171DRAFT_517927</name>
</gene>
<evidence type="ECO:0000256" key="6">
    <source>
        <dbReference type="ARBA" id="ARBA00023136"/>
    </source>
</evidence>
<comment type="caution">
    <text evidence="9">The sequence shown here is derived from an EMBL/GenBank/DDBJ whole genome shotgun (WGS) entry which is preliminary data.</text>
</comment>
<evidence type="ECO:0000313" key="10">
    <source>
        <dbReference type="Proteomes" id="UP000799764"/>
    </source>
</evidence>
<evidence type="ECO:0000256" key="7">
    <source>
        <dbReference type="SAM" id="Phobius"/>
    </source>
</evidence>
<protein>
    <recommendedName>
        <fullName evidence="8">Amino acid permease/ SLC12A domain-containing protein</fullName>
    </recommendedName>
</protein>
<feature type="transmembrane region" description="Helical" evidence="7">
    <location>
        <begin position="308"/>
        <end position="335"/>
    </location>
</feature>
<feature type="transmembrane region" description="Helical" evidence="7">
    <location>
        <begin position="272"/>
        <end position="296"/>
    </location>
</feature>
<dbReference type="InterPro" id="IPR004841">
    <property type="entry name" value="AA-permease/SLC12A_dom"/>
</dbReference>
<accession>A0A9P4PS80</accession>
<evidence type="ECO:0000256" key="5">
    <source>
        <dbReference type="ARBA" id="ARBA00022989"/>
    </source>
</evidence>
<evidence type="ECO:0000256" key="4">
    <source>
        <dbReference type="ARBA" id="ARBA00022970"/>
    </source>
</evidence>
<organism evidence="9 10">
    <name type="scientific">Karstenula rhodostoma CBS 690.94</name>
    <dbReference type="NCBI Taxonomy" id="1392251"/>
    <lineage>
        <taxon>Eukaryota</taxon>
        <taxon>Fungi</taxon>
        <taxon>Dikarya</taxon>
        <taxon>Ascomycota</taxon>
        <taxon>Pezizomycotina</taxon>
        <taxon>Dothideomycetes</taxon>
        <taxon>Pleosporomycetidae</taxon>
        <taxon>Pleosporales</taxon>
        <taxon>Massarineae</taxon>
        <taxon>Didymosphaeriaceae</taxon>
        <taxon>Karstenula</taxon>
    </lineage>
</organism>
<proteinExistence type="predicted"/>
<dbReference type="Pfam" id="PF00324">
    <property type="entry name" value="AA_permease"/>
    <property type="match status" value="1"/>
</dbReference>
<dbReference type="Gene3D" id="1.20.1740.10">
    <property type="entry name" value="Amino acid/polyamine transporter I"/>
    <property type="match status" value="1"/>
</dbReference>
<feature type="transmembrane region" description="Helical" evidence="7">
    <location>
        <begin position="166"/>
        <end position="190"/>
    </location>
</feature>
<feature type="domain" description="Amino acid permease/ SLC12A" evidence="8">
    <location>
        <begin position="55"/>
        <end position="573"/>
    </location>
</feature>
<sequence length="686" mass="74112">MSDVRPLDRKPYYVDHFEHLHRILGRPQLAGTFANLQCLVKSSNTRQYSNFRPGIGISGCVGVGIFVTSGSLITTSGSLGGPLSYLVAGIIAACVLYTLTEMVACRPLTGALIDLPHKFLDPAAGFAVAASYSLGNILSMACLTAYSAELTALMKSGNNPERHPPGVEVGITVAFIALTTVTHCFGVKLYGTIERVVAAFKLCLFILVCILMLVINVGAAGRRTGSYRGNYTTMAFPPGFKPTGFNATSNDLPHGTDVPDTQFGIPGSGGRIFGFLTSVTLAMFSCFGGETIAMTAGEANDAFRDVPVVMSFVYIVPLSLYPLALISAAANVNYADPGLPVMWALGDGSGGLSPFVLAVQTSAIAGVAKALHLFFIISAYTAANTELYVASRSVFMLAQTYLPRRVADIFGRTNNGHTPLGAILLCSMFGFVSLAGLSRQAYDQPRQTLSAFFIGSIACVYICECVTFLKFKAGLKRLEERKILSRNDPLYISRMFKSRWQPLPAYIGIAGCTFVVIWSGIPPLYILGARGGLTSTERLKSSVGLACDVLGAYSGPFLFAVFYLTYKHITPRSFSVKIDDLTPGDYVLGDLAVIEGEDLAVSGAVVESDGYQLEAQWRAASPTAASAEFEMNPDLREEYEMQQAHEEERKGVEEVLVRRPERMERPLWRELWSCVVADKHARSNPE</sequence>
<feature type="transmembrane region" description="Helical" evidence="7">
    <location>
        <begin position="124"/>
        <end position="146"/>
    </location>
</feature>
<feature type="transmembrane region" description="Helical" evidence="7">
    <location>
        <begin position="85"/>
        <end position="104"/>
    </location>
</feature>
<dbReference type="Proteomes" id="UP000799764">
    <property type="component" value="Unassembled WGS sequence"/>
</dbReference>
<dbReference type="PANTHER" id="PTHR43341">
    <property type="entry name" value="AMINO ACID PERMEASE"/>
    <property type="match status" value="1"/>
</dbReference>
<evidence type="ECO:0000313" key="9">
    <source>
        <dbReference type="EMBL" id="KAF2448378.1"/>
    </source>
</evidence>
<keyword evidence="4" id="KW-0029">Amino-acid transport</keyword>
<evidence type="ECO:0000259" key="8">
    <source>
        <dbReference type="Pfam" id="PF00324"/>
    </source>
</evidence>
<keyword evidence="3 7" id="KW-0812">Transmembrane</keyword>
<feature type="transmembrane region" description="Helical" evidence="7">
    <location>
        <begin position="54"/>
        <end position="73"/>
    </location>
</feature>
<comment type="subcellular location">
    <subcellularLocation>
        <location evidence="1">Membrane</location>
        <topology evidence="1">Multi-pass membrane protein</topology>
    </subcellularLocation>
</comment>
<evidence type="ECO:0000256" key="3">
    <source>
        <dbReference type="ARBA" id="ARBA00022692"/>
    </source>
</evidence>
<keyword evidence="10" id="KW-1185">Reference proteome</keyword>
<feature type="transmembrane region" description="Helical" evidence="7">
    <location>
        <begin position="420"/>
        <end position="437"/>
    </location>
</feature>
<reference evidence="9" key="1">
    <citation type="journal article" date="2020" name="Stud. Mycol.">
        <title>101 Dothideomycetes genomes: a test case for predicting lifestyles and emergence of pathogens.</title>
        <authorList>
            <person name="Haridas S."/>
            <person name="Albert R."/>
            <person name="Binder M."/>
            <person name="Bloem J."/>
            <person name="Labutti K."/>
            <person name="Salamov A."/>
            <person name="Andreopoulos B."/>
            <person name="Baker S."/>
            <person name="Barry K."/>
            <person name="Bills G."/>
            <person name="Bluhm B."/>
            <person name="Cannon C."/>
            <person name="Castanera R."/>
            <person name="Culley D."/>
            <person name="Daum C."/>
            <person name="Ezra D."/>
            <person name="Gonzalez J."/>
            <person name="Henrissat B."/>
            <person name="Kuo A."/>
            <person name="Liang C."/>
            <person name="Lipzen A."/>
            <person name="Lutzoni F."/>
            <person name="Magnuson J."/>
            <person name="Mondo S."/>
            <person name="Nolan M."/>
            <person name="Ohm R."/>
            <person name="Pangilinan J."/>
            <person name="Park H.-J."/>
            <person name="Ramirez L."/>
            <person name="Alfaro M."/>
            <person name="Sun H."/>
            <person name="Tritt A."/>
            <person name="Yoshinaga Y."/>
            <person name="Zwiers L.-H."/>
            <person name="Turgeon B."/>
            <person name="Goodwin S."/>
            <person name="Spatafora J."/>
            <person name="Crous P."/>
            <person name="Grigoriev I."/>
        </authorList>
    </citation>
    <scope>NUCLEOTIDE SEQUENCE</scope>
    <source>
        <strain evidence="9">CBS 690.94</strain>
    </source>
</reference>
<dbReference type="PANTHER" id="PTHR43341:SF1">
    <property type="entry name" value="GENERAL AMINO-ACID PERMEASE GAP1"/>
    <property type="match status" value="1"/>
</dbReference>
<dbReference type="GO" id="GO:0016020">
    <property type="term" value="C:membrane"/>
    <property type="evidence" value="ECO:0007669"/>
    <property type="project" value="UniProtKB-SubCell"/>
</dbReference>
<dbReference type="EMBL" id="MU001495">
    <property type="protein sequence ID" value="KAF2448378.1"/>
    <property type="molecule type" value="Genomic_DNA"/>
</dbReference>
<feature type="transmembrane region" description="Helical" evidence="7">
    <location>
        <begin position="541"/>
        <end position="564"/>
    </location>
</feature>
<feature type="transmembrane region" description="Helical" evidence="7">
    <location>
        <begin position="202"/>
        <end position="221"/>
    </location>
</feature>
<evidence type="ECO:0000256" key="1">
    <source>
        <dbReference type="ARBA" id="ARBA00004141"/>
    </source>
</evidence>
<feature type="transmembrane region" description="Helical" evidence="7">
    <location>
        <begin position="503"/>
        <end position="521"/>
    </location>
</feature>